<comment type="caution">
    <text evidence="1">The sequence shown here is derived from an EMBL/GenBank/DDBJ whole genome shotgun (WGS) entry which is preliminary data.</text>
</comment>
<dbReference type="EMBL" id="MU275976">
    <property type="protein sequence ID" value="KAI0044633.1"/>
    <property type="molecule type" value="Genomic_DNA"/>
</dbReference>
<gene>
    <name evidence="1" type="ORF">FA95DRAFT_1608365</name>
</gene>
<protein>
    <submittedName>
        <fullName evidence="1">Calcium/proton exchanger</fullName>
    </submittedName>
</protein>
<accession>A0ACB8RM91</accession>
<proteinExistence type="predicted"/>
<evidence type="ECO:0000313" key="1">
    <source>
        <dbReference type="EMBL" id="KAI0044633.1"/>
    </source>
</evidence>
<sequence length="425" mass="45922">MPVTTETTPLIPHRPQHRSVTRRLTTLVQAEGEPSWYASYKWMLSSWGYLLLVLVPLTFAADSAGWDAALRFSFSGIALIPLATLLGDATEQMSLSLGQTLAGLLNATFGNAVEIIVGITALLHNQIRIVQASMIGSILSKILLVLGCSFIAAGMKYRESAFGVAAAQTNGSLMTLACITIVVPAAYHSARISHNQPIDISVVTAEPEHTGLLIISRGAALLLLCVYIAYLFFQLKTHSDLFRTQPSLAFLSYEPGWTSAEAQGTEQEEPEEARMSVVAAGVALLVITVVTSFIADILVASIEETATRYNIPKAFIGLVLLPLVGNAPEFTTSVFMAMKGKMELTIGVCVGSSIQIALFVVPLLVTIGWVSGHDLTLFFDNFETVSFFTSVILVNMLIQDGKSNYMDGLMLVTLYLVFALAFWVS</sequence>
<organism evidence="1 2">
    <name type="scientific">Auriscalpium vulgare</name>
    <dbReference type="NCBI Taxonomy" id="40419"/>
    <lineage>
        <taxon>Eukaryota</taxon>
        <taxon>Fungi</taxon>
        <taxon>Dikarya</taxon>
        <taxon>Basidiomycota</taxon>
        <taxon>Agaricomycotina</taxon>
        <taxon>Agaricomycetes</taxon>
        <taxon>Russulales</taxon>
        <taxon>Auriscalpiaceae</taxon>
        <taxon>Auriscalpium</taxon>
    </lineage>
</organism>
<name>A0ACB8RM91_9AGAM</name>
<evidence type="ECO:0000313" key="2">
    <source>
        <dbReference type="Proteomes" id="UP000814033"/>
    </source>
</evidence>
<reference evidence="1" key="2">
    <citation type="journal article" date="2022" name="New Phytol.">
        <title>Evolutionary transition to the ectomycorrhizal habit in the genomes of a hyperdiverse lineage of mushroom-forming fungi.</title>
        <authorList>
            <person name="Looney B."/>
            <person name="Miyauchi S."/>
            <person name="Morin E."/>
            <person name="Drula E."/>
            <person name="Courty P.E."/>
            <person name="Kohler A."/>
            <person name="Kuo A."/>
            <person name="LaButti K."/>
            <person name="Pangilinan J."/>
            <person name="Lipzen A."/>
            <person name="Riley R."/>
            <person name="Andreopoulos W."/>
            <person name="He G."/>
            <person name="Johnson J."/>
            <person name="Nolan M."/>
            <person name="Tritt A."/>
            <person name="Barry K.W."/>
            <person name="Grigoriev I.V."/>
            <person name="Nagy L.G."/>
            <person name="Hibbett D."/>
            <person name="Henrissat B."/>
            <person name="Matheny P.B."/>
            <person name="Labbe J."/>
            <person name="Martin F.M."/>
        </authorList>
    </citation>
    <scope>NUCLEOTIDE SEQUENCE</scope>
    <source>
        <strain evidence="1">FP105234-sp</strain>
    </source>
</reference>
<dbReference type="Proteomes" id="UP000814033">
    <property type="component" value="Unassembled WGS sequence"/>
</dbReference>
<reference evidence="1" key="1">
    <citation type="submission" date="2021-02" db="EMBL/GenBank/DDBJ databases">
        <authorList>
            <consortium name="DOE Joint Genome Institute"/>
            <person name="Ahrendt S."/>
            <person name="Looney B.P."/>
            <person name="Miyauchi S."/>
            <person name="Morin E."/>
            <person name="Drula E."/>
            <person name="Courty P.E."/>
            <person name="Chicoki N."/>
            <person name="Fauchery L."/>
            <person name="Kohler A."/>
            <person name="Kuo A."/>
            <person name="Labutti K."/>
            <person name="Pangilinan J."/>
            <person name="Lipzen A."/>
            <person name="Riley R."/>
            <person name="Andreopoulos W."/>
            <person name="He G."/>
            <person name="Johnson J."/>
            <person name="Barry K.W."/>
            <person name="Grigoriev I.V."/>
            <person name="Nagy L."/>
            <person name="Hibbett D."/>
            <person name="Henrissat B."/>
            <person name="Matheny P.B."/>
            <person name="Labbe J."/>
            <person name="Martin F."/>
        </authorList>
    </citation>
    <scope>NUCLEOTIDE SEQUENCE</scope>
    <source>
        <strain evidence="1">FP105234-sp</strain>
    </source>
</reference>
<keyword evidence="2" id="KW-1185">Reference proteome</keyword>